<keyword evidence="6 7" id="KW-0472">Membrane</keyword>
<evidence type="ECO:0000256" key="1">
    <source>
        <dbReference type="ARBA" id="ARBA00004651"/>
    </source>
</evidence>
<name>A0ABW1L483_9BACL</name>
<protein>
    <submittedName>
        <fullName evidence="9">DMT family transporter</fullName>
    </submittedName>
</protein>
<feature type="transmembrane region" description="Helical" evidence="7">
    <location>
        <begin position="214"/>
        <end position="234"/>
    </location>
</feature>
<dbReference type="Pfam" id="PF00892">
    <property type="entry name" value="EamA"/>
    <property type="match status" value="2"/>
</dbReference>
<feature type="transmembrane region" description="Helical" evidence="7">
    <location>
        <begin position="246"/>
        <end position="266"/>
    </location>
</feature>
<feature type="transmembrane region" description="Helical" evidence="7">
    <location>
        <begin position="122"/>
        <end position="142"/>
    </location>
</feature>
<feature type="transmembrane region" description="Helical" evidence="7">
    <location>
        <begin position="272"/>
        <end position="291"/>
    </location>
</feature>
<evidence type="ECO:0000259" key="8">
    <source>
        <dbReference type="Pfam" id="PF00892"/>
    </source>
</evidence>
<dbReference type="InterPro" id="IPR000620">
    <property type="entry name" value="EamA_dom"/>
</dbReference>
<dbReference type="InterPro" id="IPR037185">
    <property type="entry name" value="EmrE-like"/>
</dbReference>
<keyword evidence="3" id="KW-1003">Cell membrane</keyword>
<evidence type="ECO:0000256" key="5">
    <source>
        <dbReference type="ARBA" id="ARBA00022989"/>
    </source>
</evidence>
<dbReference type="EMBL" id="JBHSRI010000002">
    <property type="protein sequence ID" value="MFC6037977.1"/>
    <property type="molecule type" value="Genomic_DNA"/>
</dbReference>
<keyword evidence="10" id="KW-1185">Reference proteome</keyword>
<gene>
    <name evidence="9" type="ORF">ACFPYN_00790</name>
</gene>
<evidence type="ECO:0000256" key="4">
    <source>
        <dbReference type="ARBA" id="ARBA00022692"/>
    </source>
</evidence>
<organism evidence="9 10">
    <name type="scientific">Paenisporosarcina macmurdoensis</name>
    <dbReference type="NCBI Taxonomy" id="212659"/>
    <lineage>
        <taxon>Bacteria</taxon>
        <taxon>Bacillati</taxon>
        <taxon>Bacillota</taxon>
        <taxon>Bacilli</taxon>
        <taxon>Bacillales</taxon>
        <taxon>Caryophanaceae</taxon>
        <taxon>Paenisporosarcina</taxon>
    </lineage>
</organism>
<feature type="transmembrane region" description="Helical" evidence="7">
    <location>
        <begin position="148"/>
        <end position="169"/>
    </location>
</feature>
<evidence type="ECO:0000256" key="7">
    <source>
        <dbReference type="SAM" id="Phobius"/>
    </source>
</evidence>
<feature type="transmembrane region" description="Helical" evidence="7">
    <location>
        <begin position="96"/>
        <end position="115"/>
    </location>
</feature>
<evidence type="ECO:0000313" key="10">
    <source>
        <dbReference type="Proteomes" id="UP001596170"/>
    </source>
</evidence>
<dbReference type="Proteomes" id="UP001596170">
    <property type="component" value="Unassembled WGS sequence"/>
</dbReference>
<feature type="transmembrane region" description="Helical" evidence="7">
    <location>
        <begin position="7"/>
        <end position="28"/>
    </location>
</feature>
<dbReference type="PANTHER" id="PTHR32322">
    <property type="entry name" value="INNER MEMBRANE TRANSPORTER"/>
    <property type="match status" value="1"/>
</dbReference>
<feature type="transmembrane region" description="Helical" evidence="7">
    <location>
        <begin position="34"/>
        <end position="54"/>
    </location>
</feature>
<dbReference type="PANTHER" id="PTHR32322:SF18">
    <property type="entry name" value="S-ADENOSYLMETHIONINE_S-ADENOSYLHOMOCYSTEINE TRANSPORTER"/>
    <property type="match status" value="1"/>
</dbReference>
<accession>A0ABW1L483</accession>
<keyword evidence="5 7" id="KW-1133">Transmembrane helix</keyword>
<evidence type="ECO:0000256" key="6">
    <source>
        <dbReference type="ARBA" id="ARBA00023136"/>
    </source>
</evidence>
<feature type="domain" description="EamA" evidence="8">
    <location>
        <begin position="9"/>
        <end position="137"/>
    </location>
</feature>
<evidence type="ECO:0000313" key="9">
    <source>
        <dbReference type="EMBL" id="MFC6037977.1"/>
    </source>
</evidence>
<proteinExistence type="inferred from homology"/>
<feature type="domain" description="EamA" evidence="8">
    <location>
        <begin position="150"/>
        <end position="286"/>
    </location>
</feature>
<sequence length="305" mass="33262">MKQWKIYGILVFVMFIWGFNLPAVKYLVSEVRPVTVSAFRIFLASLTVFAILASLRMVRKPTKQEWKFIFLGALLNVVFHHYFLSIGLSMTTSSNAGLILGTGPVITAVLVSLIMRIYPSRLQWVGVLLGLFGVSATVLAAGDGTSGLSFGDAFVFISILAQVFSYLVISKAAKTLDPRLLTAYMFLIGSIVLFIISLIQEPGEIKAFFDVTPMFWLAFFGSGMIGTAVGHMLYNYSVGQAGPSKAAIFMNLNTLFTLVGSSVFLGEVISSRHIFGLVLIVGGVIFGSGAAEDMWRKHKLKKSPS</sequence>
<evidence type="ECO:0000256" key="3">
    <source>
        <dbReference type="ARBA" id="ARBA00022475"/>
    </source>
</evidence>
<keyword evidence="4 7" id="KW-0812">Transmembrane</keyword>
<dbReference type="RefSeq" id="WP_377731974.1">
    <property type="nucleotide sequence ID" value="NZ_JBHSRI010000002.1"/>
</dbReference>
<dbReference type="SUPFAM" id="SSF103481">
    <property type="entry name" value="Multidrug resistance efflux transporter EmrE"/>
    <property type="match status" value="2"/>
</dbReference>
<dbReference type="InterPro" id="IPR050638">
    <property type="entry name" value="AA-Vitamin_Transporters"/>
</dbReference>
<reference evidence="10" key="1">
    <citation type="journal article" date="2019" name="Int. J. Syst. Evol. Microbiol.">
        <title>The Global Catalogue of Microorganisms (GCM) 10K type strain sequencing project: providing services to taxonomists for standard genome sequencing and annotation.</title>
        <authorList>
            <consortium name="The Broad Institute Genomics Platform"/>
            <consortium name="The Broad Institute Genome Sequencing Center for Infectious Disease"/>
            <person name="Wu L."/>
            <person name="Ma J."/>
        </authorList>
    </citation>
    <scope>NUCLEOTIDE SEQUENCE [LARGE SCALE GENOMIC DNA]</scope>
    <source>
        <strain evidence="10">CCUG 54527</strain>
    </source>
</reference>
<comment type="similarity">
    <text evidence="2">Belongs to the EamA transporter family.</text>
</comment>
<feature type="transmembrane region" description="Helical" evidence="7">
    <location>
        <begin position="66"/>
        <end position="84"/>
    </location>
</feature>
<comment type="caution">
    <text evidence="9">The sequence shown here is derived from an EMBL/GenBank/DDBJ whole genome shotgun (WGS) entry which is preliminary data.</text>
</comment>
<feature type="transmembrane region" description="Helical" evidence="7">
    <location>
        <begin position="181"/>
        <end position="199"/>
    </location>
</feature>
<evidence type="ECO:0000256" key="2">
    <source>
        <dbReference type="ARBA" id="ARBA00007362"/>
    </source>
</evidence>
<comment type="subcellular location">
    <subcellularLocation>
        <location evidence="1">Cell membrane</location>
        <topology evidence="1">Multi-pass membrane protein</topology>
    </subcellularLocation>
</comment>